<sequence>LTIIIHIDTGHFLADVQVAADDQITEEEYLQPQQDQNDHNQRISLIDVFKTRRIGTVPVGR</sequence>
<reference evidence="1 2" key="1">
    <citation type="submission" date="2019-03" db="EMBL/GenBank/DDBJ databases">
        <title>Single cell metagenomics reveals metabolic interactions within the superorganism composed of flagellate Streblomastix strix and complex community of Bacteroidetes bacteria on its surface.</title>
        <authorList>
            <person name="Treitli S.C."/>
            <person name="Kolisko M."/>
            <person name="Husnik F."/>
            <person name="Keeling P."/>
            <person name="Hampl V."/>
        </authorList>
    </citation>
    <scope>NUCLEOTIDE SEQUENCE [LARGE SCALE GENOMIC DNA]</scope>
    <source>
        <strain evidence="1">ST1C</strain>
    </source>
</reference>
<gene>
    <name evidence="1" type="ORF">EZS28_046749</name>
</gene>
<accession>A0A5J4TH84</accession>
<feature type="non-terminal residue" evidence="1">
    <location>
        <position position="1"/>
    </location>
</feature>
<organism evidence="1 2">
    <name type="scientific">Streblomastix strix</name>
    <dbReference type="NCBI Taxonomy" id="222440"/>
    <lineage>
        <taxon>Eukaryota</taxon>
        <taxon>Metamonada</taxon>
        <taxon>Preaxostyla</taxon>
        <taxon>Oxymonadida</taxon>
        <taxon>Streblomastigidae</taxon>
        <taxon>Streblomastix</taxon>
    </lineage>
</organism>
<dbReference type="AlphaFoldDB" id="A0A5J4TH84"/>
<evidence type="ECO:0000313" key="2">
    <source>
        <dbReference type="Proteomes" id="UP000324800"/>
    </source>
</evidence>
<name>A0A5J4TH84_9EUKA</name>
<protein>
    <submittedName>
        <fullName evidence="1">Uncharacterized protein</fullName>
    </submittedName>
</protein>
<dbReference type="EMBL" id="SNRW01030950">
    <property type="protein sequence ID" value="KAA6357724.1"/>
    <property type="molecule type" value="Genomic_DNA"/>
</dbReference>
<dbReference type="Proteomes" id="UP000324800">
    <property type="component" value="Unassembled WGS sequence"/>
</dbReference>
<comment type="caution">
    <text evidence="1">The sequence shown here is derived from an EMBL/GenBank/DDBJ whole genome shotgun (WGS) entry which is preliminary data.</text>
</comment>
<evidence type="ECO:0000313" key="1">
    <source>
        <dbReference type="EMBL" id="KAA6357724.1"/>
    </source>
</evidence>
<proteinExistence type="predicted"/>